<dbReference type="InterPro" id="IPR015421">
    <property type="entry name" value="PyrdxlP-dep_Trfase_major"/>
</dbReference>
<dbReference type="InterPro" id="IPR015424">
    <property type="entry name" value="PyrdxlP-dep_Trfase"/>
</dbReference>
<evidence type="ECO:0000313" key="1">
    <source>
        <dbReference type="EMBL" id="GLS19190.1"/>
    </source>
</evidence>
<proteinExistence type="predicted"/>
<evidence type="ECO:0000313" key="2">
    <source>
        <dbReference type="Proteomes" id="UP001156882"/>
    </source>
</evidence>
<dbReference type="SUPFAM" id="SSF53383">
    <property type="entry name" value="PLP-dependent transferases"/>
    <property type="match status" value="1"/>
</dbReference>
<comment type="caution">
    <text evidence="1">The sequence shown here is derived from an EMBL/GenBank/DDBJ whole genome shotgun (WGS) entry which is preliminary data.</text>
</comment>
<protein>
    <submittedName>
        <fullName evidence="1">Uncharacterized protein</fullName>
    </submittedName>
</protein>
<reference evidence="2" key="1">
    <citation type="journal article" date="2019" name="Int. J. Syst. Evol. Microbiol.">
        <title>The Global Catalogue of Microorganisms (GCM) 10K type strain sequencing project: providing services to taxonomists for standard genome sequencing and annotation.</title>
        <authorList>
            <consortium name="The Broad Institute Genomics Platform"/>
            <consortium name="The Broad Institute Genome Sequencing Center for Infectious Disease"/>
            <person name="Wu L."/>
            <person name="Ma J."/>
        </authorList>
    </citation>
    <scope>NUCLEOTIDE SEQUENCE [LARGE SCALE GENOMIC DNA]</scope>
    <source>
        <strain evidence="2">NBRC 101365</strain>
    </source>
</reference>
<accession>A0ABQ6CGB0</accession>
<organism evidence="1 2">
    <name type="scientific">Labrys miyagiensis</name>
    <dbReference type="NCBI Taxonomy" id="346912"/>
    <lineage>
        <taxon>Bacteria</taxon>
        <taxon>Pseudomonadati</taxon>
        <taxon>Pseudomonadota</taxon>
        <taxon>Alphaproteobacteria</taxon>
        <taxon>Hyphomicrobiales</taxon>
        <taxon>Xanthobacteraceae</taxon>
        <taxon>Labrys</taxon>
    </lineage>
</organism>
<keyword evidence="2" id="KW-1185">Reference proteome</keyword>
<sequence>MLIFHMDGARVANALATLVCTPAEMTRRRDVDVLSFGTVSAFTKSQPARSAASSPSNRTKD</sequence>
<dbReference type="Gene3D" id="3.40.640.10">
    <property type="entry name" value="Type I PLP-dependent aspartate aminotransferase-like (Major domain)"/>
    <property type="match status" value="1"/>
</dbReference>
<dbReference type="EMBL" id="BSPC01000021">
    <property type="protein sequence ID" value="GLS19190.1"/>
    <property type="molecule type" value="Genomic_DNA"/>
</dbReference>
<gene>
    <name evidence="1" type="ORF">GCM10007874_22070</name>
</gene>
<name>A0ABQ6CGB0_9HYPH</name>
<dbReference type="Proteomes" id="UP001156882">
    <property type="component" value="Unassembled WGS sequence"/>
</dbReference>